<dbReference type="RefSeq" id="WP_188779283.1">
    <property type="nucleotide sequence ID" value="NZ_BMKQ01000001.1"/>
</dbReference>
<dbReference type="AlphaFoldDB" id="A0A917BGR0"/>
<proteinExistence type="predicted"/>
<reference evidence="4" key="2">
    <citation type="submission" date="2020-09" db="EMBL/GenBank/DDBJ databases">
        <authorList>
            <person name="Sun Q."/>
            <person name="Zhou Y."/>
        </authorList>
    </citation>
    <scope>NUCLEOTIDE SEQUENCE</scope>
    <source>
        <strain evidence="4">CGMCC 1.16067</strain>
    </source>
</reference>
<keyword evidence="5" id="KW-1185">Reference proteome</keyword>
<gene>
    <name evidence="4" type="ORF">GCM10011519_15800</name>
</gene>
<evidence type="ECO:0000313" key="5">
    <source>
        <dbReference type="Proteomes" id="UP000649179"/>
    </source>
</evidence>
<name>A0A917BGR0_9ACTN</name>
<keyword evidence="2" id="KW-0472">Membrane</keyword>
<organism evidence="4 5">
    <name type="scientific">Marmoricola endophyticus</name>
    <dbReference type="NCBI Taxonomy" id="2040280"/>
    <lineage>
        <taxon>Bacteria</taxon>
        <taxon>Bacillati</taxon>
        <taxon>Actinomycetota</taxon>
        <taxon>Actinomycetes</taxon>
        <taxon>Propionibacteriales</taxon>
        <taxon>Nocardioidaceae</taxon>
        <taxon>Marmoricola</taxon>
    </lineage>
</organism>
<dbReference type="EMBL" id="BMKQ01000001">
    <property type="protein sequence ID" value="GGF42749.1"/>
    <property type="molecule type" value="Genomic_DNA"/>
</dbReference>
<evidence type="ECO:0000256" key="2">
    <source>
        <dbReference type="SAM" id="Phobius"/>
    </source>
</evidence>
<feature type="region of interest" description="Disordered" evidence="1">
    <location>
        <begin position="1"/>
        <end position="45"/>
    </location>
</feature>
<keyword evidence="2" id="KW-1133">Transmembrane helix</keyword>
<keyword evidence="2" id="KW-0812">Transmembrane</keyword>
<comment type="caution">
    <text evidence="4">The sequence shown here is derived from an EMBL/GenBank/DDBJ whole genome shotgun (WGS) entry which is preliminary data.</text>
</comment>
<dbReference type="Pfam" id="PF13828">
    <property type="entry name" value="DUF4190"/>
    <property type="match status" value="1"/>
</dbReference>
<dbReference type="Proteomes" id="UP000649179">
    <property type="component" value="Unassembled WGS sequence"/>
</dbReference>
<evidence type="ECO:0000259" key="3">
    <source>
        <dbReference type="Pfam" id="PF13828"/>
    </source>
</evidence>
<feature type="domain" description="DUF4190" evidence="3">
    <location>
        <begin position="52"/>
        <end position="116"/>
    </location>
</feature>
<feature type="compositionally biased region" description="Pro residues" evidence="1">
    <location>
        <begin position="1"/>
        <end position="11"/>
    </location>
</feature>
<dbReference type="InterPro" id="IPR025241">
    <property type="entry name" value="DUF4190"/>
</dbReference>
<evidence type="ECO:0000256" key="1">
    <source>
        <dbReference type="SAM" id="MobiDB-lite"/>
    </source>
</evidence>
<accession>A0A917BGR0</accession>
<sequence length="161" mass="16242">MSQSPPPPPENNPYGQQPPSYGDQPVEPGQSYPPPAPGQGYPPAQPKGGSGLAIGALVLGILALLLSLTVVGGILLGLVALILGIVASGRAKRGVATGRGIAITGIVLGVIGALISIGVIVVGVLFVNSDSGKNLQDCVNNAQTQADRDQCSRDFANDLQN</sequence>
<feature type="transmembrane region" description="Helical" evidence="2">
    <location>
        <begin position="56"/>
        <end position="89"/>
    </location>
</feature>
<protein>
    <recommendedName>
        <fullName evidence="3">DUF4190 domain-containing protein</fullName>
    </recommendedName>
</protein>
<reference evidence="4" key="1">
    <citation type="journal article" date="2014" name="Int. J. Syst. Evol. Microbiol.">
        <title>Complete genome sequence of Corynebacterium casei LMG S-19264T (=DSM 44701T), isolated from a smear-ripened cheese.</title>
        <authorList>
            <consortium name="US DOE Joint Genome Institute (JGI-PGF)"/>
            <person name="Walter F."/>
            <person name="Albersmeier A."/>
            <person name="Kalinowski J."/>
            <person name="Ruckert C."/>
        </authorList>
    </citation>
    <scope>NUCLEOTIDE SEQUENCE</scope>
    <source>
        <strain evidence="4">CGMCC 1.16067</strain>
    </source>
</reference>
<feature type="transmembrane region" description="Helical" evidence="2">
    <location>
        <begin position="101"/>
        <end position="127"/>
    </location>
</feature>
<evidence type="ECO:0000313" key="4">
    <source>
        <dbReference type="EMBL" id="GGF42749.1"/>
    </source>
</evidence>